<dbReference type="AlphaFoldDB" id="S0EG05"/>
<keyword evidence="2" id="KW-1185">Reference proteome</keyword>
<gene>
    <name evidence="1" type="ORF">FFUJ_09478</name>
</gene>
<reference evidence="2" key="1">
    <citation type="journal article" date="2013" name="PLoS Pathog.">
        <title>Deciphering the cryptic genome: genome-wide analyses of the rice pathogen Fusarium fujikuroi reveal complex regulation of secondary metabolism and novel metabolites.</title>
        <authorList>
            <person name="Wiemann P."/>
            <person name="Sieber C.M."/>
            <person name="von Bargen K.W."/>
            <person name="Studt L."/>
            <person name="Niehaus E.M."/>
            <person name="Espino J.J."/>
            <person name="Huss K."/>
            <person name="Michielse C.B."/>
            <person name="Albermann S."/>
            <person name="Wagner D."/>
            <person name="Bergner S.V."/>
            <person name="Connolly L.R."/>
            <person name="Fischer A."/>
            <person name="Reuter G."/>
            <person name="Kleigrewe K."/>
            <person name="Bald T."/>
            <person name="Wingfield B.D."/>
            <person name="Ophir R."/>
            <person name="Freeman S."/>
            <person name="Hippler M."/>
            <person name="Smith K.M."/>
            <person name="Brown D.W."/>
            <person name="Proctor R.H."/>
            <person name="Munsterkotter M."/>
            <person name="Freitag M."/>
            <person name="Humpf H.U."/>
            <person name="Guldener U."/>
            <person name="Tudzynski B."/>
        </authorList>
    </citation>
    <scope>NUCLEOTIDE SEQUENCE [LARGE SCALE GENOMIC DNA]</scope>
    <source>
        <strain evidence="2">CBS 195.34 / IMI 58289 / NRRL A-6831</strain>
    </source>
</reference>
<name>S0EG05_GIBF5</name>
<evidence type="ECO:0000313" key="2">
    <source>
        <dbReference type="Proteomes" id="UP000016800"/>
    </source>
</evidence>
<organism evidence="1 2">
    <name type="scientific">Gibberella fujikuroi (strain CBS 195.34 / IMI 58289 / NRRL A-6831)</name>
    <name type="common">Bakanae and foot rot disease fungus</name>
    <name type="synonym">Fusarium fujikuroi</name>
    <dbReference type="NCBI Taxonomy" id="1279085"/>
    <lineage>
        <taxon>Eukaryota</taxon>
        <taxon>Fungi</taxon>
        <taxon>Dikarya</taxon>
        <taxon>Ascomycota</taxon>
        <taxon>Pezizomycotina</taxon>
        <taxon>Sordariomycetes</taxon>
        <taxon>Hypocreomycetidae</taxon>
        <taxon>Hypocreales</taxon>
        <taxon>Nectriaceae</taxon>
        <taxon>Fusarium</taxon>
        <taxon>Fusarium fujikuroi species complex</taxon>
    </lineage>
</organism>
<dbReference type="RefSeq" id="XP_023435782.1">
    <property type="nucleotide sequence ID" value="XM_023568614.1"/>
</dbReference>
<sequence length="116" mass="12398">MSYLSAGVDFSGVPRLCVLEDVVDGSMEVSTDAFASDGGNVLHSGKILGSSSTTAYSRIILCSSGASRLNGFGTLLNRSVLAEAIGSQMTYLAVRLIGFIQRYANMAWLWRVKDPK</sequence>
<dbReference type="VEuPathDB" id="FungiDB:FFUJ_09478"/>
<dbReference type="EMBL" id="HF679031">
    <property type="protein sequence ID" value="CCT73704.1"/>
    <property type="molecule type" value="Genomic_DNA"/>
</dbReference>
<evidence type="ECO:0000313" key="1">
    <source>
        <dbReference type="EMBL" id="CCT73704.1"/>
    </source>
</evidence>
<dbReference type="Proteomes" id="UP000016800">
    <property type="component" value="Chromosome IX"/>
</dbReference>
<proteinExistence type="predicted"/>
<dbReference type="HOGENOM" id="CLU_2097072_0_0_1"/>
<dbReference type="GeneID" id="35402946"/>
<protein>
    <submittedName>
        <fullName evidence="1">Uncharacterized protein</fullName>
    </submittedName>
</protein>
<accession>S0EG05</accession>